<evidence type="ECO:0000256" key="1">
    <source>
        <dbReference type="SAM" id="MobiDB-lite"/>
    </source>
</evidence>
<dbReference type="EnsemblMetazoa" id="GPAI007023-RA">
    <property type="protein sequence ID" value="GPAI007023-PA"/>
    <property type="gene ID" value="GPAI007023"/>
</dbReference>
<feature type="compositionally biased region" description="Basic and acidic residues" evidence="1">
    <location>
        <begin position="105"/>
        <end position="130"/>
    </location>
</feature>
<name>A0A1A9Z8K8_GLOPL</name>
<evidence type="ECO:0000313" key="3">
    <source>
        <dbReference type="Proteomes" id="UP000092445"/>
    </source>
</evidence>
<dbReference type="AlphaFoldDB" id="A0A1A9Z8K8"/>
<feature type="region of interest" description="Disordered" evidence="1">
    <location>
        <begin position="103"/>
        <end position="136"/>
    </location>
</feature>
<reference evidence="3" key="1">
    <citation type="submission" date="2014-03" db="EMBL/GenBank/DDBJ databases">
        <authorList>
            <person name="Aksoy S."/>
            <person name="Warren W."/>
            <person name="Wilson R.K."/>
        </authorList>
    </citation>
    <scope>NUCLEOTIDE SEQUENCE [LARGE SCALE GENOMIC DNA]</scope>
    <source>
        <strain evidence="3">IAEA</strain>
    </source>
</reference>
<reference evidence="2" key="2">
    <citation type="submission" date="2020-05" db="UniProtKB">
        <authorList>
            <consortium name="EnsemblMetazoa"/>
        </authorList>
    </citation>
    <scope>IDENTIFICATION</scope>
    <source>
        <strain evidence="2">IAEA</strain>
    </source>
</reference>
<sequence length="243" mass="27850">MFCMASLHLTLKELNRKIPFYSNSAVQKLKSHNLSKIWELTSIAMYSDTIYCCELVNKRDGPLTTSSKKARKGCLCLHIRKKEKMRCGAIVDCSTVTKNIKNRAKSTDRPERKTIEDSKEQPDSMREKELISPSLPLGSSLPGKPILYPGSVYRFDMIKKFERWLKRSEMNYAIKGHRKKNRLDIILSTTKSHFYVSQNRVARNEPRLKIIVIAANCVNHDFKVMLISEVLNISAVSLLLQTA</sequence>
<evidence type="ECO:0000313" key="2">
    <source>
        <dbReference type="EnsemblMetazoa" id="GPAI007023-PA"/>
    </source>
</evidence>
<accession>A0A1A9Z8K8</accession>
<proteinExistence type="predicted"/>
<dbReference type="Proteomes" id="UP000092445">
    <property type="component" value="Unassembled WGS sequence"/>
</dbReference>
<organism evidence="2 3">
    <name type="scientific">Glossina pallidipes</name>
    <name type="common">Tsetse fly</name>
    <dbReference type="NCBI Taxonomy" id="7398"/>
    <lineage>
        <taxon>Eukaryota</taxon>
        <taxon>Metazoa</taxon>
        <taxon>Ecdysozoa</taxon>
        <taxon>Arthropoda</taxon>
        <taxon>Hexapoda</taxon>
        <taxon>Insecta</taxon>
        <taxon>Pterygota</taxon>
        <taxon>Neoptera</taxon>
        <taxon>Endopterygota</taxon>
        <taxon>Diptera</taxon>
        <taxon>Brachycera</taxon>
        <taxon>Muscomorpha</taxon>
        <taxon>Hippoboscoidea</taxon>
        <taxon>Glossinidae</taxon>
        <taxon>Glossina</taxon>
    </lineage>
</organism>
<dbReference type="VEuPathDB" id="VectorBase:GPAI007023"/>
<protein>
    <submittedName>
        <fullName evidence="2">Uncharacterized protein</fullName>
    </submittedName>
</protein>
<keyword evidence="3" id="KW-1185">Reference proteome</keyword>